<dbReference type="Gene3D" id="3.30.450.20">
    <property type="entry name" value="PAS domain"/>
    <property type="match status" value="1"/>
</dbReference>
<gene>
    <name evidence="2" type="ORF">ACFFJK_07600</name>
</gene>
<dbReference type="Pfam" id="PF08448">
    <property type="entry name" value="PAS_4"/>
    <property type="match status" value="1"/>
</dbReference>
<dbReference type="RefSeq" id="WP_379678588.1">
    <property type="nucleotide sequence ID" value="NZ_JBHLWP010000009.1"/>
</dbReference>
<feature type="domain" description="PAS fold-4" evidence="1">
    <location>
        <begin position="50"/>
        <end position="149"/>
    </location>
</feature>
<evidence type="ECO:0000313" key="3">
    <source>
        <dbReference type="Proteomes" id="UP001589773"/>
    </source>
</evidence>
<evidence type="ECO:0000259" key="1">
    <source>
        <dbReference type="Pfam" id="PF08448"/>
    </source>
</evidence>
<accession>A0ABV6FEB6</accession>
<evidence type="ECO:0000313" key="2">
    <source>
        <dbReference type="EMBL" id="MFC0251751.1"/>
    </source>
</evidence>
<proteinExistence type="predicted"/>
<sequence length="155" mass="17183">MTSSCSRVNINFLKSTKYPPSADTNDAHRPLSFASADLAAQLDDCTTEQLDQLDFGVIAFDADTKVQRYNAFESQAAGLSTQRVLGEPLFTNVAPCLNNFMVAQRFEDAQEEGSALDATIDYVLTLRMRPVKVALRLLASPAGRHRYVLVQRQPR</sequence>
<organism evidence="2 3">
    <name type="scientific">Massilia consociata</name>
    <dbReference type="NCBI Taxonomy" id="760117"/>
    <lineage>
        <taxon>Bacteria</taxon>
        <taxon>Pseudomonadati</taxon>
        <taxon>Pseudomonadota</taxon>
        <taxon>Betaproteobacteria</taxon>
        <taxon>Burkholderiales</taxon>
        <taxon>Oxalobacteraceae</taxon>
        <taxon>Telluria group</taxon>
        <taxon>Massilia</taxon>
    </lineage>
</organism>
<dbReference type="InterPro" id="IPR013656">
    <property type="entry name" value="PAS_4"/>
</dbReference>
<dbReference type="InterPro" id="IPR035965">
    <property type="entry name" value="PAS-like_dom_sf"/>
</dbReference>
<dbReference type="SUPFAM" id="SSF55785">
    <property type="entry name" value="PYP-like sensor domain (PAS domain)"/>
    <property type="match status" value="1"/>
</dbReference>
<comment type="caution">
    <text evidence="2">The sequence shown here is derived from an EMBL/GenBank/DDBJ whole genome shotgun (WGS) entry which is preliminary data.</text>
</comment>
<protein>
    <submittedName>
        <fullName evidence="2">PAS domain-containing protein</fullName>
    </submittedName>
</protein>
<dbReference type="Proteomes" id="UP001589773">
    <property type="component" value="Unassembled WGS sequence"/>
</dbReference>
<dbReference type="EMBL" id="JBHLWP010000009">
    <property type="protein sequence ID" value="MFC0251751.1"/>
    <property type="molecule type" value="Genomic_DNA"/>
</dbReference>
<name>A0ABV6FEB6_9BURK</name>
<reference evidence="2 3" key="1">
    <citation type="submission" date="2024-09" db="EMBL/GenBank/DDBJ databases">
        <authorList>
            <person name="Sun Q."/>
            <person name="Mori K."/>
        </authorList>
    </citation>
    <scope>NUCLEOTIDE SEQUENCE [LARGE SCALE GENOMIC DNA]</scope>
    <source>
        <strain evidence="2 3">CCM 7792</strain>
    </source>
</reference>
<keyword evidence="3" id="KW-1185">Reference proteome</keyword>